<dbReference type="SUPFAM" id="SSF52172">
    <property type="entry name" value="CheY-like"/>
    <property type="match status" value="1"/>
</dbReference>
<evidence type="ECO:0000259" key="5">
    <source>
        <dbReference type="PROSITE" id="PS50110"/>
    </source>
</evidence>
<keyword evidence="3" id="KW-0804">Transcription</keyword>
<evidence type="ECO:0000256" key="4">
    <source>
        <dbReference type="PROSITE-ProRule" id="PRU00169"/>
    </source>
</evidence>
<dbReference type="Proteomes" id="UP001500571">
    <property type="component" value="Unassembled WGS sequence"/>
</dbReference>
<reference evidence="6 7" key="1">
    <citation type="journal article" date="2019" name="Int. J. Syst. Evol. Microbiol.">
        <title>The Global Catalogue of Microorganisms (GCM) 10K type strain sequencing project: providing services to taxonomists for standard genome sequencing and annotation.</title>
        <authorList>
            <consortium name="The Broad Institute Genomics Platform"/>
            <consortium name="The Broad Institute Genome Sequencing Center for Infectious Disease"/>
            <person name="Wu L."/>
            <person name="Ma J."/>
        </authorList>
    </citation>
    <scope>NUCLEOTIDE SEQUENCE [LARGE SCALE GENOMIC DNA]</scope>
    <source>
        <strain evidence="6 7">JCM 15309</strain>
    </source>
</reference>
<dbReference type="InterPro" id="IPR011006">
    <property type="entry name" value="CheY-like_superfamily"/>
</dbReference>
<dbReference type="InterPro" id="IPR001789">
    <property type="entry name" value="Sig_transdc_resp-reg_receiver"/>
</dbReference>
<evidence type="ECO:0000256" key="2">
    <source>
        <dbReference type="ARBA" id="ARBA00023125"/>
    </source>
</evidence>
<dbReference type="CDD" id="cd17535">
    <property type="entry name" value="REC_NarL-like"/>
    <property type="match status" value="1"/>
</dbReference>
<feature type="modified residue" description="4-aspartylphosphate" evidence="4">
    <location>
        <position position="58"/>
    </location>
</feature>
<dbReference type="SMART" id="SM00448">
    <property type="entry name" value="REC"/>
    <property type="match status" value="1"/>
</dbReference>
<dbReference type="InterPro" id="IPR058245">
    <property type="entry name" value="NreC/VraR/RcsB-like_REC"/>
</dbReference>
<dbReference type="PROSITE" id="PS50110">
    <property type="entry name" value="RESPONSE_REGULATORY"/>
    <property type="match status" value="1"/>
</dbReference>
<dbReference type="EMBL" id="BAAAPB010000005">
    <property type="protein sequence ID" value="GAA1974112.1"/>
    <property type="molecule type" value="Genomic_DNA"/>
</dbReference>
<evidence type="ECO:0000256" key="1">
    <source>
        <dbReference type="ARBA" id="ARBA00023015"/>
    </source>
</evidence>
<keyword evidence="4" id="KW-0597">Phosphoprotein</keyword>
<gene>
    <name evidence="6" type="ORF">GCM10009798_39190</name>
</gene>
<keyword evidence="7" id="KW-1185">Reference proteome</keyword>
<proteinExistence type="predicted"/>
<dbReference type="PANTHER" id="PTHR43214:SF24">
    <property type="entry name" value="TRANSCRIPTIONAL REGULATORY PROTEIN NARL-RELATED"/>
    <property type="match status" value="1"/>
</dbReference>
<accession>A0ABN2RSE9</accession>
<dbReference type="PANTHER" id="PTHR43214">
    <property type="entry name" value="TWO-COMPONENT RESPONSE REGULATOR"/>
    <property type="match status" value="1"/>
</dbReference>
<protein>
    <recommendedName>
        <fullName evidence="5">Response regulatory domain-containing protein</fullName>
    </recommendedName>
</protein>
<dbReference type="InterPro" id="IPR039420">
    <property type="entry name" value="WalR-like"/>
</dbReference>
<organism evidence="6 7">
    <name type="scientific">Nocardioides panacihumi</name>
    <dbReference type="NCBI Taxonomy" id="400774"/>
    <lineage>
        <taxon>Bacteria</taxon>
        <taxon>Bacillati</taxon>
        <taxon>Actinomycetota</taxon>
        <taxon>Actinomycetes</taxon>
        <taxon>Propionibacteriales</taxon>
        <taxon>Nocardioidaceae</taxon>
        <taxon>Nocardioides</taxon>
    </lineage>
</organism>
<comment type="caution">
    <text evidence="6">The sequence shown here is derived from an EMBL/GenBank/DDBJ whole genome shotgun (WGS) entry which is preliminary data.</text>
</comment>
<evidence type="ECO:0000313" key="7">
    <source>
        <dbReference type="Proteomes" id="UP001500571"/>
    </source>
</evidence>
<sequence>MVDVDVRVLIVDDQEPYRRAMAAVVEATDGFRVVGTATTGEESLDAVDDLRPDLVLMDVNLPGLDGVEATRRLAGRRDGPVVLLLSTYDVDQVDIEGSGAAAYLPKAELGPDRLSAAWQEGRGRLLDRG</sequence>
<evidence type="ECO:0000256" key="3">
    <source>
        <dbReference type="ARBA" id="ARBA00023163"/>
    </source>
</evidence>
<evidence type="ECO:0000313" key="6">
    <source>
        <dbReference type="EMBL" id="GAA1974112.1"/>
    </source>
</evidence>
<keyword evidence="2" id="KW-0238">DNA-binding</keyword>
<feature type="domain" description="Response regulatory" evidence="5">
    <location>
        <begin position="7"/>
        <end position="121"/>
    </location>
</feature>
<dbReference type="Pfam" id="PF00072">
    <property type="entry name" value="Response_reg"/>
    <property type="match status" value="1"/>
</dbReference>
<dbReference type="Gene3D" id="3.40.50.2300">
    <property type="match status" value="1"/>
</dbReference>
<keyword evidence="1" id="KW-0805">Transcription regulation</keyword>
<name>A0ABN2RSE9_9ACTN</name>